<proteinExistence type="predicted"/>
<organism evidence="1">
    <name type="scientific">Pantoea phage Survivor</name>
    <dbReference type="NCBI Taxonomy" id="3232176"/>
    <lineage>
        <taxon>Viruses</taxon>
        <taxon>Duplodnaviria</taxon>
        <taxon>Heunggongvirae</taxon>
        <taxon>Uroviricota</taxon>
        <taxon>Caudoviricetes</taxon>
    </lineage>
</organism>
<name>A0AAU8KY10_9CAUD</name>
<evidence type="ECO:0000313" key="1">
    <source>
        <dbReference type="EMBL" id="XCN28367.1"/>
    </source>
</evidence>
<evidence type="ECO:0008006" key="2">
    <source>
        <dbReference type="Google" id="ProtNLM"/>
    </source>
</evidence>
<dbReference type="EMBL" id="PP885733">
    <property type="protein sequence ID" value="XCN28367.1"/>
    <property type="molecule type" value="Genomic_DNA"/>
</dbReference>
<reference evidence="1" key="1">
    <citation type="submission" date="2024-06" db="EMBL/GenBank/DDBJ databases">
        <authorList>
            <person name="Gannavaram S."/>
            <person name="Nemani S."/>
            <person name="Datta M."/>
            <person name="Picchiottino A."/>
            <person name="Mereddy A."/>
            <person name="Gannavaram N."/>
            <person name="Honeycutt C."/>
            <person name="Tran D."/>
            <person name="Choi K."/>
            <person name="Srinivasan K."/>
            <person name="Johnson A."/>
        </authorList>
    </citation>
    <scope>NUCLEOTIDE SEQUENCE</scope>
</reference>
<accession>A0AAU8KY10</accession>
<sequence length="501" mass="54203">MIKQSTVLMATPIALAATAKGLDLHANVGDIIKGLNETTANAGGYTEANIATDLPAFTAGSPDHTEALDAVTDVLADRIRAGLNTISKRVKPVLKCIEDEFKQVMDAGNVTDTIFGAVNVEAVNIEPAFLKSPFFPKAAPATFTDINTIKTSDLIRGTFPRMEGADLVELIAVDVPELRTFFANPAEVKRVYEALFVEKYYYEVVSPDAIENGVININAGNNFRFGNFRPMVIASLLLNRLVANDDPLDGVTGVSLEEYRAGLAITRDLLATLMFRFGQIWETRAAAGVVILDEGVSLTRKLGNTMLLEGNLVVGYNNAVLEMFADAEALSLSEFAVGYCYAKARGYRPKDIITDRDQICDAWKEYCGDIKLALITAKSSVALAAYTRVLEGLYQKEEFKSAIDAMNDGTIPSQRLAARVAASIDPNLFFQNTALLDSIIKGENSLMNTPLAAVLAGAFDSPIAQEILTINAQNKPGSIEQQRKALSSAIIAVILKRLYKA</sequence>
<protein>
    <recommendedName>
        <fullName evidence="2">Virion structural protein</fullName>
    </recommendedName>
</protein>